<dbReference type="InterPro" id="IPR020891">
    <property type="entry name" value="UPF0758_CS"/>
</dbReference>
<evidence type="ECO:0000256" key="4">
    <source>
        <dbReference type="ARBA" id="ARBA00022833"/>
    </source>
</evidence>
<dbReference type="EMBL" id="MT141994">
    <property type="protein sequence ID" value="QJA72993.1"/>
    <property type="molecule type" value="Genomic_DNA"/>
</dbReference>
<dbReference type="InterPro" id="IPR025657">
    <property type="entry name" value="RadC_JAB"/>
</dbReference>
<dbReference type="GO" id="GO:0046872">
    <property type="term" value="F:metal ion binding"/>
    <property type="evidence" value="ECO:0007669"/>
    <property type="project" value="UniProtKB-KW"/>
</dbReference>
<keyword evidence="3" id="KW-0378">Hydrolase</keyword>
<dbReference type="PROSITE" id="PS01302">
    <property type="entry name" value="UPF0758"/>
    <property type="match status" value="1"/>
</dbReference>
<protein>
    <submittedName>
        <fullName evidence="7">Putative DNA repair protein</fullName>
    </submittedName>
</protein>
<evidence type="ECO:0000256" key="3">
    <source>
        <dbReference type="ARBA" id="ARBA00022801"/>
    </source>
</evidence>
<evidence type="ECO:0000313" key="7">
    <source>
        <dbReference type="EMBL" id="QJA47444.1"/>
    </source>
</evidence>
<dbReference type="AlphaFoldDB" id="A0A6H1ZIQ2"/>
<dbReference type="CDD" id="cd08071">
    <property type="entry name" value="MPN_DUF2466"/>
    <property type="match status" value="1"/>
</dbReference>
<evidence type="ECO:0000256" key="5">
    <source>
        <dbReference type="ARBA" id="ARBA00023049"/>
    </source>
</evidence>
<reference evidence="7" key="1">
    <citation type="submission" date="2020-03" db="EMBL/GenBank/DDBJ databases">
        <title>The deep terrestrial virosphere.</title>
        <authorList>
            <person name="Holmfeldt K."/>
            <person name="Nilsson E."/>
            <person name="Simone D."/>
            <person name="Lopez-Fernandez M."/>
            <person name="Wu X."/>
            <person name="de Brujin I."/>
            <person name="Lundin D."/>
            <person name="Andersson A."/>
            <person name="Bertilsson S."/>
            <person name="Dopson M."/>
        </authorList>
    </citation>
    <scope>NUCLEOTIDE SEQUENCE</scope>
    <source>
        <strain evidence="10">MM171A02421</strain>
        <strain evidence="9">MM171B00984</strain>
        <strain evidence="8">MM415A02533</strain>
        <strain evidence="7">TM448A00672</strain>
    </source>
</reference>
<dbReference type="GO" id="GO:0008237">
    <property type="term" value="F:metallopeptidase activity"/>
    <property type="evidence" value="ECO:0007669"/>
    <property type="project" value="UniProtKB-KW"/>
</dbReference>
<dbReference type="EMBL" id="MT143816">
    <property type="protein sequence ID" value="QJB02941.1"/>
    <property type="molecule type" value="Genomic_DNA"/>
</dbReference>
<dbReference type="GO" id="GO:0006508">
    <property type="term" value="P:proteolysis"/>
    <property type="evidence" value="ECO:0007669"/>
    <property type="project" value="UniProtKB-KW"/>
</dbReference>
<keyword evidence="5" id="KW-0482">Metalloprotease</keyword>
<keyword evidence="2" id="KW-0479">Metal-binding</keyword>
<evidence type="ECO:0000256" key="2">
    <source>
        <dbReference type="ARBA" id="ARBA00022723"/>
    </source>
</evidence>
<dbReference type="EMBL" id="MT143918">
    <property type="protein sequence ID" value="QJH92767.1"/>
    <property type="molecule type" value="Genomic_DNA"/>
</dbReference>
<dbReference type="PANTHER" id="PTHR30471:SF3">
    <property type="entry name" value="UPF0758 PROTEIN YEES-RELATED"/>
    <property type="match status" value="1"/>
</dbReference>
<proteinExistence type="predicted"/>
<evidence type="ECO:0000259" key="6">
    <source>
        <dbReference type="PROSITE" id="PS50249"/>
    </source>
</evidence>
<dbReference type="InterPro" id="IPR037518">
    <property type="entry name" value="MPN"/>
</dbReference>
<keyword evidence="1" id="KW-0645">Protease</keyword>
<gene>
    <name evidence="10" type="ORF">MM171A02421_0009</name>
    <name evidence="9" type="ORF">MM171B00984_0008</name>
    <name evidence="8" type="ORF">MM415A02533_0005</name>
    <name evidence="7" type="ORF">TM448A00672_0010</name>
</gene>
<dbReference type="InterPro" id="IPR001405">
    <property type="entry name" value="UPF0758"/>
</dbReference>
<dbReference type="PROSITE" id="PS50249">
    <property type="entry name" value="MPN"/>
    <property type="match status" value="1"/>
</dbReference>
<organism evidence="7">
    <name type="scientific">viral metagenome</name>
    <dbReference type="NCBI Taxonomy" id="1070528"/>
    <lineage>
        <taxon>unclassified sequences</taxon>
        <taxon>metagenomes</taxon>
        <taxon>organismal metagenomes</taxon>
    </lineage>
</organism>
<accession>A0A6H1ZIQ2</accession>
<dbReference type="EMBL" id="MT144043">
    <property type="protein sequence ID" value="QJA47444.1"/>
    <property type="molecule type" value="Genomic_DNA"/>
</dbReference>
<evidence type="ECO:0000313" key="8">
    <source>
        <dbReference type="EMBL" id="QJA72993.1"/>
    </source>
</evidence>
<sequence>MNYKTIQRIETHIIREGETKFTLSSPEAIVDYMRELQDADVEKMLAIYLNNQNQVICESIIGIGTTSRCTCHPRDIIKIALLVGANSIILAHNHPSGTNYPSPEDKDFTGLVRGACQMFDIRLLDHIIIAKNAYYSFSNEGIL</sequence>
<evidence type="ECO:0000313" key="9">
    <source>
        <dbReference type="EMBL" id="QJB02941.1"/>
    </source>
</evidence>
<feature type="domain" description="MPN" evidence="6">
    <location>
        <begin position="22"/>
        <end position="143"/>
    </location>
</feature>
<evidence type="ECO:0000256" key="1">
    <source>
        <dbReference type="ARBA" id="ARBA00022670"/>
    </source>
</evidence>
<evidence type="ECO:0000313" key="10">
    <source>
        <dbReference type="EMBL" id="QJH92767.1"/>
    </source>
</evidence>
<dbReference type="PANTHER" id="PTHR30471">
    <property type="entry name" value="DNA REPAIR PROTEIN RADC"/>
    <property type="match status" value="1"/>
</dbReference>
<keyword evidence="4" id="KW-0862">Zinc</keyword>
<dbReference type="Pfam" id="PF04002">
    <property type="entry name" value="RadC"/>
    <property type="match status" value="1"/>
</dbReference>
<name>A0A6H1ZIQ2_9ZZZZ</name>
<dbReference type="Gene3D" id="3.40.140.10">
    <property type="entry name" value="Cytidine Deaminase, domain 2"/>
    <property type="match status" value="1"/>
</dbReference>